<evidence type="ECO:0000256" key="2">
    <source>
        <dbReference type="ARBA" id="ARBA00022692"/>
    </source>
</evidence>
<keyword evidence="4 5" id="KW-0472">Membrane</keyword>
<sequence>MRTRFDPNYWIPTGRERPQAVNVEDPMTAHTQSSSITGSPGARAAMWVAPLCWIAVLLDGFDLVVLGAIIPSLLDYDAWGLSTGTITMISTFGLIGMTIGALVIGTLTDVIGRRRALLYAVAAFSILTLLCAIAPNPFIFGLLRFLAGVGLGGALPTALALVNEFSKKQGGGSASTMLMTGYHVGAVATAALALVVIEPFGWRAMFVVGALPAVALIPLMLRYLPESPSYLLAHGKRAEAEEIAARYGVELEIAPTSEVERAEAANPVRALFSSKFLRNSIAIWITSFMGLLLVYGLNTWLPTIMREAGYNLGASLTFLLILNAGAVVGLLIAGGVANKIGPADCSHRVVRRSCTVPGASECEGVVRNLRDGLPRRMLRIQRAGTGLRLHERQSPTSDSRDRARMVGRCRPGRCDLWPDPGRSPPGCGLRRAVGLLRFRARRTARSNFYLLHTGAHLKYQFRWLACYCYRKT</sequence>
<dbReference type="InterPro" id="IPR036259">
    <property type="entry name" value="MFS_trans_sf"/>
</dbReference>
<evidence type="ECO:0000259" key="6">
    <source>
        <dbReference type="PROSITE" id="PS50850"/>
    </source>
</evidence>
<feature type="transmembrane region" description="Helical" evidence="5">
    <location>
        <begin position="313"/>
        <end position="333"/>
    </location>
</feature>
<dbReference type="PANTHER" id="PTHR23508">
    <property type="entry name" value="CARBOXYLIC ACID TRANSPORTER PROTEIN HOMOLOG"/>
    <property type="match status" value="1"/>
</dbReference>
<feature type="transmembrane region" description="Helical" evidence="5">
    <location>
        <begin position="174"/>
        <end position="196"/>
    </location>
</feature>
<reference evidence="7 8" key="1">
    <citation type="submission" date="2020-03" db="EMBL/GenBank/DDBJ databases">
        <title>Screen low temperature-resistant strains for efficient degradation of petroleum hydrocarbons under the low temperature.</title>
        <authorList>
            <person name="Wang Y."/>
            <person name="Chen J."/>
        </authorList>
    </citation>
    <scope>NUCLEOTIDE SEQUENCE [LARGE SCALE GENOMIC DNA]</scope>
    <source>
        <strain evidence="7 8">KB1</strain>
    </source>
</reference>
<dbReference type="Proteomes" id="UP000502345">
    <property type="component" value="Chromosome"/>
</dbReference>
<name>A0A6G9CSP2_RHOER</name>
<evidence type="ECO:0000256" key="4">
    <source>
        <dbReference type="ARBA" id="ARBA00023136"/>
    </source>
</evidence>
<dbReference type="PANTHER" id="PTHR23508:SF10">
    <property type="entry name" value="CARBOXYLIC ACID TRANSPORTER PROTEIN HOMOLOG"/>
    <property type="match status" value="1"/>
</dbReference>
<dbReference type="AlphaFoldDB" id="A0A6G9CSP2"/>
<protein>
    <submittedName>
        <fullName evidence="7">Benzoate transport</fullName>
    </submittedName>
</protein>
<feature type="transmembrane region" description="Helical" evidence="5">
    <location>
        <begin position="281"/>
        <end position="301"/>
    </location>
</feature>
<feature type="transmembrane region" description="Helical" evidence="5">
    <location>
        <begin position="141"/>
        <end position="162"/>
    </location>
</feature>
<dbReference type="InterPro" id="IPR011701">
    <property type="entry name" value="MFS"/>
</dbReference>
<dbReference type="GO" id="GO:0046943">
    <property type="term" value="F:carboxylic acid transmembrane transporter activity"/>
    <property type="evidence" value="ECO:0007669"/>
    <property type="project" value="TreeGrafter"/>
</dbReference>
<keyword evidence="2 5" id="KW-0812">Transmembrane</keyword>
<proteinExistence type="predicted"/>
<evidence type="ECO:0000256" key="3">
    <source>
        <dbReference type="ARBA" id="ARBA00022989"/>
    </source>
</evidence>
<feature type="domain" description="Major facilitator superfamily (MFS) profile" evidence="6">
    <location>
        <begin position="48"/>
        <end position="472"/>
    </location>
</feature>
<dbReference type="InterPro" id="IPR020846">
    <property type="entry name" value="MFS_dom"/>
</dbReference>
<dbReference type="SUPFAM" id="SSF103473">
    <property type="entry name" value="MFS general substrate transporter"/>
    <property type="match status" value="1"/>
</dbReference>
<gene>
    <name evidence="7" type="ORF">G9444_2773</name>
</gene>
<evidence type="ECO:0000313" key="8">
    <source>
        <dbReference type="Proteomes" id="UP000502345"/>
    </source>
</evidence>
<comment type="subcellular location">
    <subcellularLocation>
        <location evidence="1">Cell membrane</location>
        <topology evidence="1">Multi-pass membrane protein</topology>
    </subcellularLocation>
</comment>
<organism evidence="7 8">
    <name type="scientific">Rhodococcus erythropolis</name>
    <name type="common">Arthrobacter picolinophilus</name>
    <dbReference type="NCBI Taxonomy" id="1833"/>
    <lineage>
        <taxon>Bacteria</taxon>
        <taxon>Bacillati</taxon>
        <taxon>Actinomycetota</taxon>
        <taxon>Actinomycetes</taxon>
        <taxon>Mycobacteriales</taxon>
        <taxon>Nocardiaceae</taxon>
        <taxon>Rhodococcus</taxon>
        <taxon>Rhodococcus erythropolis group</taxon>
    </lineage>
</organism>
<accession>A0A6G9CSP2</accession>
<feature type="transmembrane region" description="Helical" evidence="5">
    <location>
        <begin position="86"/>
        <end position="104"/>
    </location>
</feature>
<dbReference type="EMBL" id="CP050124">
    <property type="protein sequence ID" value="QIP40017.1"/>
    <property type="molecule type" value="Genomic_DNA"/>
</dbReference>
<evidence type="ECO:0000256" key="1">
    <source>
        <dbReference type="ARBA" id="ARBA00004651"/>
    </source>
</evidence>
<feature type="transmembrane region" description="Helical" evidence="5">
    <location>
        <begin position="116"/>
        <end position="135"/>
    </location>
</feature>
<dbReference type="GO" id="GO:0005886">
    <property type="term" value="C:plasma membrane"/>
    <property type="evidence" value="ECO:0007669"/>
    <property type="project" value="UniProtKB-SubCell"/>
</dbReference>
<dbReference type="Pfam" id="PF07690">
    <property type="entry name" value="MFS_1"/>
    <property type="match status" value="1"/>
</dbReference>
<keyword evidence="3 5" id="KW-1133">Transmembrane helix</keyword>
<dbReference type="Gene3D" id="1.20.1250.20">
    <property type="entry name" value="MFS general substrate transporter like domains"/>
    <property type="match status" value="1"/>
</dbReference>
<dbReference type="PROSITE" id="PS50850">
    <property type="entry name" value="MFS"/>
    <property type="match status" value="1"/>
</dbReference>
<evidence type="ECO:0000256" key="5">
    <source>
        <dbReference type="SAM" id="Phobius"/>
    </source>
</evidence>
<feature type="transmembrane region" description="Helical" evidence="5">
    <location>
        <begin position="202"/>
        <end position="221"/>
    </location>
</feature>
<evidence type="ECO:0000313" key="7">
    <source>
        <dbReference type="EMBL" id="QIP40017.1"/>
    </source>
</evidence>
<feature type="transmembrane region" description="Helical" evidence="5">
    <location>
        <begin position="51"/>
        <end position="74"/>
    </location>
</feature>